<dbReference type="InterPro" id="IPR052518">
    <property type="entry name" value="CHR_Transporter"/>
</dbReference>
<sequence>MRRYQVILQLFGTFLRIGPSTFGGGYAMIPTIEREVMERRNWIDEQEMSNLISLSGSAPGGIGVNAAAFVGYRKAGLTGAVAAVLGITLPTFLIAIVLSFLYLFFQDNIKVQAALKGIHGAVLALILMAAYRMSKQAVLDIATACLTLLPVLILFSISISPLYIIGFGILAGILLIKGKKYLGMKVCTERENKLAPDDPDSDYSEYYI</sequence>
<feature type="transmembrane region" description="Helical" evidence="7">
    <location>
        <begin position="79"/>
        <end position="105"/>
    </location>
</feature>
<protein>
    <submittedName>
        <fullName evidence="8">Chromate transporter</fullName>
    </submittedName>
</protein>
<accession>A0ABS4JEE3</accession>
<comment type="similarity">
    <text evidence="2">Belongs to the chromate ion transporter (CHR) (TC 2.A.51) family.</text>
</comment>
<evidence type="ECO:0000313" key="8">
    <source>
        <dbReference type="EMBL" id="MBP2000082.1"/>
    </source>
</evidence>
<dbReference type="InterPro" id="IPR003370">
    <property type="entry name" value="Chromate_transpt"/>
</dbReference>
<evidence type="ECO:0000256" key="1">
    <source>
        <dbReference type="ARBA" id="ARBA00004651"/>
    </source>
</evidence>
<proteinExistence type="inferred from homology"/>
<reference evidence="8 9" key="1">
    <citation type="submission" date="2021-03" db="EMBL/GenBank/DDBJ databases">
        <title>Genomic Encyclopedia of Type Strains, Phase IV (KMG-IV): sequencing the most valuable type-strain genomes for metagenomic binning, comparative biology and taxonomic classification.</title>
        <authorList>
            <person name="Goeker M."/>
        </authorList>
    </citation>
    <scope>NUCLEOTIDE SEQUENCE [LARGE SCALE GENOMIC DNA]</scope>
    <source>
        <strain evidence="8 9">DSM 26806</strain>
    </source>
</reference>
<evidence type="ECO:0000313" key="9">
    <source>
        <dbReference type="Proteomes" id="UP001519288"/>
    </source>
</evidence>
<keyword evidence="5 7" id="KW-1133">Transmembrane helix</keyword>
<dbReference type="RefSeq" id="WP_342591552.1">
    <property type="nucleotide sequence ID" value="NZ_JAGGLD010000001.1"/>
</dbReference>
<keyword evidence="3" id="KW-1003">Cell membrane</keyword>
<dbReference type="EMBL" id="JAGGLD010000001">
    <property type="protein sequence ID" value="MBP2000082.1"/>
    <property type="molecule type" value="Genomic_DNA"/>
</dbReference>
<feature type="transmembrane region" description="Helical" evidence="7">
    <location>
        <begin position="161"/>
        <end position="176"/>
    </location>
</feature>
<comment type="subcellular location">
    <subcellularLocation>
        <location evidence="1">Cell membrane</location>
        <topology evidence="1">Multi-pass membrane protein</topology>
    </subcellularLocation>
</comment>
<dbReference type="PANTHER" id="PTHR43663:SF1">
    <property type="entry name" value="CHROMATE TRANSPORTER"/>
    <property type="match status" value="1"/>
</dbReference>
<evidence type="ECO:0000256" key="4">
    <source>
        <dbReference type="ARBA" id="ARBA00022692"/>
    </source>
</evidence>
<keyword evidence="9" id="KW-1185">Reference proteome</keyword>
<feature type="transmembrane region" description="Helical" evidence="7">
    <location>
        <begin position="111"/>
        <end position="130"/>
    </location>
</feature>
<evidence type="ECO:0000256" key="5">
    <source>
        <dbReference type="ARBA" id="ARBA00022989"/>
    </source>
</evidence>
<dbReference type="PANTHER" id="PTHR43663">
    <property type="entry name" value="CHROMATE TRANSPORT PROTEIN-RELATED"/>
    <property type="match status" value="1"/>
</dbReference>
<name>A0ABS4JEE3_9BACL</name>
<evidence type="ECO:0000256" key="2">
    <source>
        <dbReference type="ARBA" id="ARBA00005262"/>
    </source>
</evidence>
<organism evidence="8 9">
    <name type="scientific">Paenibacillus shirakamiensis</name>
    <dbReference type="NCBI Taxonomy" id="1265935"/>
    <lineage>
        <taxon>Bacteria</taxon>
        <taxon>Bacillati</taxon>
        <taxon>Bacillota</taxon>
        <taxon>Bacilli</taxon>
        <taxon>Bacillales</taxon>
        <taxon>Paenibacillaceae</taxon>
        <taxon>Paenibacillus</taxon>
    </lineage>
</organism>
<evidence type="ECO:0000256" key="7">
    <source>
        <dbReference type="SAM" id="Phobius"/>
    </source>
</evidence>
<evidence type="ECO:0000256" key="6">
    <source>
        <dbReference type="ARBA" id="ARBA00023136"/>
    </source>
</evidence>
<keyword evidence="6 7" id="KW-0472">Membrane</keyword>
<dbReference type="Pfam" id="PF02417">
    <property type="entry name" value="Chromate_transp"/>
    <property type="match status" value="1"/>
</dbReference>
<evidence type="ECO:0000256" key="3">
    <source>
        <dbReference type="ARBA" id="ARBA00022475"/>
    </source>
</evidence>
<feature type="transmembrane region" description="Helical" evidence="7">
    <location>
        <begin position="51"/>
        <end position="72"/>
    </location>
</feature>
<dbReference type="Proteomes" id="UP001519288">
    <property type="component" value="Unassembled WGS sequence"/>
</dbReference>
<gene>
    <name evidence="8" type="ORF">J2Z69_001101</name>
</gene>
<comment type="caution">
    <text evidence="8">The sequence shown here is derived from an EMBL/GenBank/DDBJ whole genome shotgun (WGS) entry which is preliminary data.</text>
</comment>
<keyword evidence="4 7" id="KW-0812">Transmembrane</keyword>